<evidence type="ECO:0000256" key="1">
    <source>
        <dbReference type="SAM" id="MobiDB-lite"/>
    </source>
</evidence>
<organism evidence="2">
    <name type="scientific">Ananas comosus var. bracteatus</name>
    <name type="common">red pineapple</name>
    <dbReference type="NCBI Taxonomy" id="296719"/>
    <lineage>
        <taxon>Eukaryota</taxon>
        <taxon>Viridiplantae</taxon>
        <taxon>Streptophyta</taxon>
        <taxon>Embryophyta</taxon>
        <taxon>Tracheophyta</taxon>
        <taxon>Spermatophyta</taxon>
        <taxon>Magnoliopsida</taxon>
        <taxon>Liliopsida</taxon>
        <taxon>Poales</taxon>
        <taxon>Bromeliaceae</taxon>
        <taxon>Bromelioideae</taxon>
        <taxon>Ananas</taxon>
    </lineage>
</organism>
<evidence type="ECO:0000313" key="2">
    <source>
        <dbReference type="EMBL" id="CAD1841211.1"/>
    </source>
</evidence>
<gene>
    <name evidence="2" type="ORF">CB5_LOCUS24422</name>
</gene>
<proteinExistence type="predicted"/>
<feature type="region of interest" description="Disordered" evidence="1">
    <location>
        <begin position="155"/>
        <end position="198"/>
    </location>
</feature>
<dbReference type="EMBL" id="LR862135">
    <property type="protein sequence ID" value="CAD1841211.1"/>
    <property type="molecule type" value="Genomic_DNA"/>
</dbReference>
<protein>
    <submittedName>
        <fullName evidence="2">Uncharacterized protein</fullName>
    </submittedName>
</protein>
<reference evidence="2" key="1">
    <citation type="submission" date="2020-07" db="EMBL/GenBank/DDBJ databases">
        <authorList>
            <person name="Lin J."/>
        </authorList>
    </citation>
    <scope>NUCLEOTIDE SEQUENCE</scope>
</reference>
<accession>A0A6V7QE11</accession>
<dbReference type="AlphaFoldDB" id="A0A6V7QE11"/>
<name>A0A6V7QE11_ANACO</name>
<feature type="compositionally biased region" description="Low complexity" evidence="1">
    <location>
        <begin position="187"/>
        <end position="198"/>
    </location>
</feature>
<sequence>MTEICLSSSSPGLFSKFFKLRLPSHEAPGLACHGPGPATIDVGPGEGLGFPGPSESRIIFGVHSGPFALSSLGPGGVCLPSGPSGPISYPGQPVLGSGQFVGPNGGMGQPGMNESGPLWGFIWWNTSQVRVDPDDWYLGRFHLGFLSPLRERGWRRSRTDGRPGGTPPWLGAGDQPGKQDSSDVSLSQANSRVSSRASARLVSSPKISVMERAKRRKARILEGDCSSSGSLASRWSSSTVRAKSAHCGVKLTVAEAEELHKFMLRG</sequence>